<feature type="compositionally biased region" description="Basic and acidic residues" evidence="11">
    <location>
        <begin position="129"/>
        <end position="210"/>
    </location>
</feature>
<keyword evidence="13" id="KW-1185">Reference proteome</keyword>
<feature type="compositionally biased region" description="Polar residues" evidence="11">
    <location>
        <begin position="49"/>
        <end position="64"/>
    </location>
</feature>
<organism evidence="12 13">
    <name type="scientific">Pseudovirgaria hyperparasitica</name>
    <dbReference type="NCBI Taxonomy" id="470096"/>
    <lineage>
        <taxon>Eukaryota</taxon>
        <taxon>Fungi</taxon>
        <taxon>Dikarya</taxon>
        <taxon>Ascomycota</taxon>
        <taxon>Pezizomycotina</taxon>
        <taxon>Dothideomycetes</taxon>
        <taxon>Dothideomycetes incertae sedis</taxon>
        <taxon>Acrospermales</taxon>
        <taxon>Acrospermaceae</taxon>
        <taxon>Pseudovirgaria</taxon>
    </lineage>
</organism>
<dbReference type="Proteomes" id="UP000799437">
    <property type="component" value="Unassembled WGS sequence"/>
</dbReference>
<evidence type="ECO:0000256" key="8">
    <source>
        <dbReference type="ARBA" id="ARBA00023242"/>
    </source>
</evidence>
<sequence length="591" mass="67296">MPKSPRSSYTPPPPRPRRPSRRYSPTFASTPRTDDSGSHSSSQPLRSSRYNGSSHRNSFDSPSRQLMEEFSQMMLDEDRTFQASLDKFFQEQEVIHRAALDEVALEHERVRKSAEVARETHDLQIQKEIRRREEEAQKKLERARAEKEEAEHARKLAELRKEEEDQKRAAAKAKELADAANRITEEKLKQSAEDARQKSEKEDLDRRVKAAAEAAAQEAAAKEAAAQEEAAKKSKLAQKPTPGATESSTVLASSQSAAQQLQVRDPTKQCEIQSPFVTSNAERERIHQEYLVIHGQLKELRKHVAALGKENKAIGEFRRKLKSRVGQITTDSKSNVEIRKHIIEILKMSIQDSGNVPQVDIRTFVSSSSPISKNQSPCNMPLLLIYYLHMLCKFVCKQFCAESNMAEPIMIQLAFIFSEQDFFWDGASLIDILLAKFHRACPVLFGIYGNEATLDGRTRLGWQRISGAFISEAEHRRRITGYAGGYAAISLRNFSKSSRKNPLPNFEYWRAMSRIVNTPEIDITKTHLIVLRGMLERYAERFILIYGEMAIVAMRHATRVFPARAAERFPDAAKEVSFLPEHFKKDIRLSL</sequence>
<dbReference type="InterPro" id="IPR038506">
    <property type="entry name" value="GLE1-like_sf"/>
</dbReference>
<dbReference type="Pfam" id="PF07817">
    <property type="entry name" value="GLE1"/>
    <property type="match status" value="1"/>
</dbReference>
<evidence type="ECO:0000256" key="4">
    <source>
        <dbReference type="ARBA" id="ARBA00022816"/>
    </source>
</evidence>
<evidence type="ECO:0000313" key="13">
    <source>
        <dbReference type="Proteomes" id="UP000799437"/>
    </source>
</evidence>
<dbReference type="GO" id="GO:0000822">
    <property type="term" value="F:inositol hexakisphosphate binding"/>
    <property type="evidence" value="ECO:0007669"/>
    <property type="project" value="TreeGrafter"/>
</dbReference>
<comment type="similarity">
    <text evidence="2">Belongs to the GLE1 family.</text>
</comment>
<keyword evidence="6" id="KW-0811">Translocation</keyword>
<dbReference type="InterPro" id="IPR012476">
    <property type="entry name" value="GLE1"/>
</dbReference>
<evidence type="ECO:0000313" key="12">
    <source>
        <dbReference type="EMBL" id="KAF2761592.1"/>
    </source>
</evidence>
<dbReference type="PANTHER" id="PTHR12960:SF0">
    <property type="entry name" value="MRNA EXPORT FACTOR GLE1"/>
    <property type="match status" value="1"/>
</dbReference>
<feature type="compositionally biased region" description="Low complexity" evidence="11">
    <location>
        <begin position="38"/>
        <end position="48"/>
    </location>
</feature>
<evidence type="ECO:0000256" key="10">
    <source>
        <dbReference type="ARBA" id="ARBA00029983"/>
    </source>
</evidence>
<protein>
    <recommendedName>
        <fullName evidence="9">mRNA export factor GLE1</fullName>
    </recommendedName>
    <alternativeName>
        <fullName evidence="10">Nucleoporin GLE1</fullName>
    </alternativeName>
</protein>
<dbReference type="AlphaFoldDB" id="A0A6A6WFJ7"/>
<accession>A0A6A6WFJ7</accession>
<dbReference type="GO" id="GO:0015031">
    <property type="term" value="P:protein transport"/>
    <property type="evidence" value="ECO:0007669"/>
    <property type="project" value="UniProtKB-KW"/>
</dbReference>
<dbReference type="GO" id="GO:0016973">
    <property type="term" value="P:poly(A)+ mRNA export from nucleus"/>
    <property type="evidence" value="ECO:0007669"/>
    <property type="project" value="InterPro"/>
</dbReference>
<reference evidence="12" key="1">
    <citation type="journal article" date="2020" name="Stud. Mycol.">
        <title>101 Dothideomycetes genomes: a test case for predicting lifestyles and emergence of pathogens.</title>
        <authorList>
            <person name="Haridas S."/>
            <person name="Albert R."/>
            <person name="Binder M."/>
            <person name="Bloem J."/>
            <person name="Labutti K."/>
            <person name="Salamov A."/>
            <person name="Andreopoulos B."/>
            <person name="Baker S."/>
            <person name="Barry K."/>
            <person name="Bills G."/>
            <person name="Bluhm B."/>
            <person name="Cannon C."/>
            <person name="Castanera R."/>
            <person name="Culley D."/>
            <person name="Daum C."/>
            <person name="Ezra D."/>
            <person name="Gonzalez J."/>
            <person name="Henrissat B."/>
            <person name="Kuo A."/>
            <person name="Liang C."/>
            <person name="Lipzen A."/>
            <person name="Lutzoni F."/>
            <person name="Magnuson J."/>
            <person name="Mondo S."/>
            <person name="Nolan M."/>
            <person name="Ohm R."/>
            <person name="Pangilinan J."/>
            <person name="Park H.-J."/>
            <person name="Ramirez L."/>
            <person name="Alfaro M."/>
            <person name="Sun H."/>
            <person name="Tritt A."/>
            <person name="Yoshinaga Y."/>
            <person name="Zwiers L.-H."/>
            <person name="Turgeon B."/>
            <person name="Goodwin S."/>
            <person name="Spatafora J."/>
            <person name="Crous P."/>
            <person name="Grigoriev I."/>
        </authorList>
    </citation>
    <scope>NUCLEOTIDE SEQUENCE</scope>
    <source>
        <strain evidence="12">CBS 121739</strain>
    </source>
</reference>
<feature type="region of interest" description="Disordered" evidence="11">
    <location>
        <begin position="129"/>
        <end position="266"/>
    </location>
</feature>
<dbReference type="PANTHER" id="PTHR12960">
    <property type="entry name" value="GLE-1-RELATED"/>
    <property type="match status" value="1"/>
</dbReference>
<dbReference type="GO" id="GO:0005543">
    <property type="term" value="F:phospholipid binding"/>
    <property type="evidence" value="ECO:0007669"/>
    <property type="project" value="TreeGrafter"/>
</dbReference>
<keyword evidence="4" id="KW-0509">mRNA transport</keyword>
<dbReference type="GeneID" id="54490274"/>
<evidence type="ECO:0000256" key="2">
    <source>
        <dbReference type="ARBA" id="ARBA00011056"/>
    </source>
</evidence>
<keyword evidence="7" id="KW-0906">Nuclear pore complex</keyword>
<evidence type="ECO:0000256" key="5">
    <source>
        <dbReference type="ARBA" id="ARBA00022927"/>
    </source>
</evidence>
<proteinExistence type="inferred from homology"/>
<dbReference type="GO" id="GO:0044614">
    <property type="term" value="C:nuclear pore cytoplasmic filaments"/>
    <property type="evidence" value="ECO:0007669"/>
    <property type="project" value="TreeGrafter"/>
</dbReference>
<evidence type="ECO:0000256" key="9">
    <source>
        <dbReference type="ARBA" id="ARBA00026227"/>
    </source>
</evidence>
<dbReference type="EMBL" id="ML996566">
    <property type="protein sequence ID" value="KAF2761592.1"/>
    <property type="molecule type" value="Genomic_DNA"/>
</dbReference>
<keyword evidence="5" id="KW-0653">Protein transport</keyword>
<dbReference type="RefSeq" id="XP_033604043.1">
    <property type="nucleotide sequence ID" value="XM_033749220.1"/>
</dbReference>
<keyword evidence="8" id="KW-0539">Nucleus</keyword>
<feature type="compositionally biased region" description="Low complexity" evidence="11">
    <location>
        <begin position="211"/>
        <end position="228"/>
    </location>
</feature>
<dbReference type="OrthoDB" id="420884at2759"/>
<evidence type="ECO:0000256" key="7">
    <source>
        <dbReference type="ARBA" id="ARBA00023132"/>
    </source>
</evidence>
<keyword evidence="3" id="KW-0813">Transport</keyword>
<evidence type="ECO:0000256" key="3">
    <source>
        <dbReference type="ARBA" id="ARBA00022448"/>
    </source>
</evidence>
<evidence type="ECO:0000256" key="1">
    <source>
        <dbReference type="ARBA" id="ARBA00004567"/>
    </source>
</evidence>
<name>A0A6A6WFJ7_9PEZI</name>
<dbReference type="Gene3D" id="1.25.40.510">
    <property type="entry name" value="GLE1-like"/>
    <property type="match status" value="1"/>
</dbReference>
<gene>
    <name evidence="12" type="ORF">EJ05DRAFT_534976</name>
</gene>
<dbReference type="GO" id="GO:0031369">
    <property type="term" value="F:translation initiation factor binding"/>
    <property type="evidence" value="ECO:0007669"/>
    <property type="project" value="TreeGrafter"/>
</dbReference>
<comment type="subcellular location">
    <subcellularLocation>
        <location evidence="1">Nucleus</location>
        <location evidence="1">Nuclear pore complex</location>
    </subcellularLocation>
</comment>
<feature type="region of interest" description="Disordered" evidence="11">
    <location>
        <begin position="1"/>
        <end position="68"/>
    </location>
</feature>
<evidence type="ECO:0000256" key="6">
    <source>
        <dbReference type="ARBA" id="ARBA00023010"/>
    </source>
</evidence>
<evidence type="ECO:0000256" key="11">
    <source>
        <dbReference type="SAM" id="MobiDB-lite"/>
    </source>
</evidence>
<dbReference type="GO" id="GO:0005737">
    <property type="term" value="C:cytoplasm"/>
    <property type="evidence" value="ECO:0007669"/>
    <property type="project" value="TreeGrafter"/>
</dbReference>